<comment type="subcellular location">
    <subcellularLocation>
        <location evidence="1">Endomembrane system</location>
    </subcellularLocation>
</comment>
<feature type="region of interest" description="Disordered" evidence="6">
    <location>
        <begin position="12"/>
        <end position="33"/>
    </location>
</feature>
<evidence type="ECO:0000313" key="8">
    <source>
        <dbReference type="EMBL" id="KTB12561.1"/>
    </source>
</evidence>
<dbReference type="GO" id="GO:0016237">
    <property type="term" value="P:microautophagy"/>
    <property type="evidence" value="ECO:0007669"/>
    <property type="project" value="EnsemblFungi"/>
</dbReference>
<dbReference type="VEuPathDB" id="FungiDB:GWK60_L06105"/>
<feature type="compositionally biased region" description="Polar residues" evidence="6">
    <location>
        <begin position="88"/>
        <end position="112"/>
    </location>
</feature>
<evidence type="ECO:0000256" key="2">
    <source>
        <dbReference type="ARBA" id="ARBA00022707"/>
    </source>
</evidence>
<keyword evidence="5" id="KW-0449">Lipoprotein</keyword>
<dbReference type="GO" id="GO:0043410">
    <property type="term" value="P:positive regulation of MAPK cascade"/>
    <property type="evidence" value="ECO:0007669"/>
    <property type="project" value="InterPro"/>
</dbReference>
<dbReference type="GO" id="GO:0071986">
    <property type="term" value="C:Ragulator complex"/>
    <property type="evidence" value="ECO:0007669"/>
    <property type="project" value="EnsemblFungi"/>
</dbReference>
<gene>
    <name evidence="8" type="ORF">AO440_004482</name>
    <name evidence="7" type="ORF">AO440_004524</name>
</gene>
<keyword evidence="2" id="KW-0519">Myristate</keyword>
<dbReference type="EMBL" id="LLZZ01000020">
    <property type="protein sequence ID" value="KTB12561.1"/>
    <property type="molecule type" value="Genomic_DNA"/>
</dbReference>
<evidence type="ECO:0000256" key="4">
    <source>
        <dbReference type="ARBA" id="ARBA00023139"/>
    </source>
</evidence>
<dbReference type="VEuPathDB" id="FungiDB:CAGL0L02211g"/>
<accession>A0A0W0DL68</accession>
<dbReference type="AlphaFoldDB" id="A0A0W0DL68"/>
<dbReference type="InterPro" id="IPR028209">
    <property type="entry name" value="LAMTOR1/MEH1"/>
</dbReference>
<evidence type="ECO:0000313" key="7">
    <source>
        <dbReference type="EMBL" id="KTB01117.1"/>
    </source>
</evidence>
<dbReference type="GO" id="GO:0000329">
    <property type="term" value="C:fungal-type vacuole membrane"/>
    <property type="evidence" value="ECO:0007669"/>
    <property type="project" value="EnsemblFungi"/>
</dbReference>
<proteinExistence type="predicted"/>
<evidence type="ECO:0000256" key="5">
    <source>
        <dbReference type="ARBA" id="ARBA00023288"/>
    </source>
</evidence>
<dbReference type="GO" id="GO:0045121">
    <property type="term" value="C:membrane raft"/>
    <property type="evidence" value="ECO:0007669"/>
    <property type="project" value="InterPro"/>
</dbReference>
<dbReference type="EMBL" id="LLZZ01000132">
    <property type="protein sequence ID" value="KTB01117.1"/>
    <property type="molecule type" value="Genomic_DNA"/>
</dbReference>
<name>A0A0W0DL68_CANGB</name>
<keyword evidence="3" id="KW-0472">Membrane</keyword>
<evidence type="ECO:0000313" key="9">
    <source>
        <dbReference type="Proteomes" id="UP000054886"/>
    </source>
</evidence>
<reference evidence="8 9" key="1">
    <citation type="submission" date="2015-10" db="EMBL/GenBank/DDBJ databases">
        <title>Draft genomes sequences of Candida glabrata isolates 1A, 1B, 2A, 2B, 3A and 3B.</title>
        <authorList>
            <person name="Haavelsrud O.E."/>
            <person name="Gaustad P."/>
        </authorList>
    </citation>
    <scope>NUCLEOTIDE SEQUENCE [LARGE SCALE GENOMIC DNA]</scope>
    <source>
        <strain evidence="8">910700640</strain>
    </source>
</reference>
<dbReference type="OrthoDB" id="4067878at2759"/>
<dbReference type="Proteomes" id="UP000054886">
    <property type="component" value="Unassembled WGS sequence"/>
</dbReference>
<evidence type="ECO:0000256" key="3">
    <source>
        <dbReference type="ARBA" id="ARBA00023136"/>
    </source>
</evidence>
<dbReference type="VEuPathDB" id="FungiDB:GVI51_L01991"/>
<dbReference type="GO" id="GO:0032456">
    <property type="term" value="P:endocytic recycling"/>
    <property type="evidence" value="ECO:0007669"/>
    <property type="project" value="EnsemblFungi"/>
</dbReference>
<dbReference type="GO" id="GO:0007035">
    <property type="term" value="P:vacuolar acidification"/>
    <property type="evidence" value="ECO:0007669"/>
    <property type="project" value="EnsemblFungi"/>
</dbReference>
<keyword evidence="4" id="KW-0564">Palmitate</keyword>
<dbReference type="SMART" id="SM01262">
    <property type="entry name" value="LAMTOR"/>
    <property type="match status" value="1"/>
</dbReference>
<dbReference type="GO" id="GO:0072665">
    <property type="term" value="P:protein localization to vacuole"/>
    <property type="evidence" value="ECO:0007669"/>
    <property type="project" value="EnsemblFungi"/>
</dbReference>
<evidence type="ECO:0000256" key="1">
    <source>
        <dbReference type="ARBA" id="ARBA00004308"/>
    </source>
</evidence>
<dbReference type="GO" id="GO:0031902">
    <property type="term" value="C:late endosome membrane"/>
    <property type="evidence" value="ECO:0007669"/>
    <property type="project" value="EnsemblFungi"/>
</dbReference>
<sequence>MGILLSCCKEREPEEEPLIASNQRGYGGEGAGNFEEYSDLQRLKREEENKLMAREQQLRDIVSDTNDKLIDISMISNSGIVTHGRDVSTANNDTSEGNISEQEAQRSSQIDAKSTAAVYTPLDANSASRYTVTQLRSAHSVLFDQLQSELEVRPTGDLVVNL</sequence>
<organism evidence="8 9">
    <name type="scientific">Candida glabrata</name>
    <name type="common">Yeast</name>
    <name type="synonym">Torulopsis glabrata</name>
    <dbReference type="NCBI Taxonomy" id="5478"/>
    <lineage>
        <taxon>Eukaryota</taxon>
        <taxon>Fungi</taxon>
        <taxon>Dikarya</taxon>
        <taxon>Ascomycota</taxon>
        <taxon>Saccharomycotina</taxon>
        <taxon>Saccharomycetes</taxon>
        <taxon>Saccharomycetales</taxon>
        <taxon>Saccharomycetaceae</taxon>
        <taxon>Nakaseomyces</taxon>
    </lineage>
</organism>
<feature type="region of interest" description="Disordered" evidence="6">
    <location>
        <begin position="83"/>
        <end position="112"/>
    </location>
</feature>
<dbReference type="OMA" id="CCKEREP"/>
<dbReference type="VEuPathDB" id="FungiDB:B1J91_L02211g"/>
<dbReference type="GO" id="GO:0071230">
    <property type="term" value="P:cellular response to amino acid stimulus"/>
    <property type="evidence" value="ECO:0007669"/>
    <property type="project" value="InterPro"/>
</dbReference>
<dbReference type="GO" id="GO:0032008">
    <property type="term" value="P:positive regulation of TOR signaling"/>
    <property type="evidence" value="ECO:0007669"/>
    <property type="project" value="InterPro"/>
</dbReference>
<comment type="caution">
    <text evidence="8">The sequence shown here is derived from an EMBL/GenBank/DDBJ whole genome shotgun (WGS) entry which is preliminary data.</text>
</comment>
<dbReference type="GO" id="GO:0001919">
    <property type="term" value="P:regulation of receptor recycling"/>
    <property type="evidence" value="ECO:0007669"/>
    <property type="project" value="InterPro"/>
</dbReference>
<dbReference type="Pfam" id="PF15454">
    <property type="entry name" value="LAMTOR"/>
    <property type="match status" value="1"/>
</dbReference>
<protein>
    <submittedName>
        <fullName evidence="8">Protein MEH1</fullName>
    </submittedName>
</protein>
<evidence type="ECO:0000256" key="6">
    <source>
        <dbReference type="SAM" id="MobiDB-lite"/>
    </source>
</evidence>